<dbReference type="GO" id="GO:0046872">
    <property type="term" value="F:metal ion binding"/>
    <property type="evidence" value="ECO:0007669"/>
    <property type="project" value="UniProtKB-KW"/>
</dbReference>
<sequence length="780" mass="86536">MPHFPIGGPYLNQSCVLFAKSSFEMQTMMLSKSNSSSRVHAFVHYMIPCLLWSGIFLQVQGNELPYPIQSFSPDQAQIRAPGPLLFQIQLEDYDIKKSELILSQLIDNKDEEQKLKLSFDNNEGAWVAETKEDLVEGEVCYYVKLEMKDWTEKKLTSDLICFEVASVSTTAMVTTAVPLVTTAVMEFETITLEDIETGEATTTATVPSTTTPESTIPGVQSLTPANGQNVASDQQVTIEAIFGDYEVKKAEGELLQDGKKHKVKLKKQGNNSKHWSALLDLSEGQACYTLKLQYKNGPFKDVESEERCFTISLSANETPATVASSPFLPETTLISPTTATEERQQFVLEVLYFVMDDSPQDFRFSVVDTTSDMEVLGKEISNSKSGREETHIYSDTLYCFKATDQTGDGGSIYDVSVDGTVFLQGSGNYYFSTGPDCFVVEDSGRVVFVDPPATPFCERNPDTFNMCVEIVDLSNGFLLNDGVEDDFRNAFLDAKETWSKVMLGKDHLWIEAAAAPIDGPSNLLGYAGPRSYTFDNERGLWKAKSGIMAFDSWDMKYMVDRGIFHNVIVHEMGHVIGIGTLWPRNNLYDRDTYSGENANREYRRILENTGGPVDGSDMVPIEKDGGGGTAHGHWDEECLGDEIMTGWISHSSNPFSTITIGGLQDLGYEVDYNQADPFTIEDYSVCKSLSGRKLGKEHRLLRGGRGEPATNSVGKARLLHGKQGDQLGSVPLAKAVEAGQKFLKEQRLENRGYDDTPHIIDVLWEDENSNIYAIPVSDVL</sequence>
<keyword evidence="6 7" id="KW-0482">Metalloprotease</keyword>
<dbReference type="AlphaFoldDB" id="A0A7S2YNU9"/>
<feature type="binding site" evidence="7">
    <location>
        <position position="633"/>
    </location>
    <ligand>
        <name>Zn(2+)</name>
        <dbReference type="ChEBI" id="CHEBI:29105"/>
        <note>catalytic</note>
    </ligand>
</feature>
<keyword evidence="2" id="KW-0645">Protease</keyword>
<dbReference type="GO" id="GO:0007155">
    <property type="term" value="P:cell adhesion"/>
    <property type="evidence" value="ECO:0007669"/>
    <property type="project" value="InterPro"/>
</dbReference>
<name>A0A7S2YNU9_9STRA</name>
<dbReference type="GO" id="GO:0016020">
    <property type="term" value="C:membrane"/>
    <property type="evidence" value="ECO:0007669"/>
    <property type="project" value="InterPro"/>
</dbReference>
<evidence type="ECO:0000256" key="1">
    <source>
        <dbReference type="ARBA" id="ARBA00005860"/>
    </source>
</evidence>
<proteinExistence type="inferred from homology"/>
<evidence type="ECO:0000256" key="3">
    <source>
        <dbReference type="ARBA" id="ARBA00022723"/>
    </source>
</evidence>
<evidence type="ECO:0000256" key="6">
    <source>
        <dbReference type="ARBA" id="ARBA00023049"/>
    </source>
</evidence>
<dbReference type="Gene3D" id="3.90.132.10">
    <property type="entry name" value="Leishmanolysin , domain 2"/>
    <property type="match status" value="1"/>
</dbReference>
<dbReference type="SUPFAM" id="SSF55486">
    <property type="entry name" value="Metalloproteases ('zincins'), catalytic domain"/>
    <property type="match status" value="2"/>
</dbReference>
<reference evidence="8" key="1">
    <citation type="submission" date="2021-01" db="EMBL/GenBank/DDBJ databases">
        <authorList>
            <person name="Corre E."/>
            <person name="Pelletier E."/>
            <person name="Niang G."/>
            <person name="Scheremetjew M."/>
            <person name="Finn R."/>
            <person name="Kale V."/>
            <person name="Holt S."/>
            <person name="Cochrane G."/>
            <person name="Meng A."/>
            <person name="Brown T."/>
            <person name="Cohen L."/>
        </authorList>
    </citation>
    <scope>NUCLEOTIDE SEQUENCE</scope>
    <source>
        <strain evidence="8">CCMP125</strain>
    </source>
</reference>
<keyword evidence="4" id="KW-0378">Hydrolase</keyword>
<protein>
    <submittedName>
        <fullName evidence="8">Uncharacterized protein</fullName>
    </submittedName>
</protein>
<dbReference type="GO" id="GO:0006508">
    <property type="term" value="P:proteolysis"/>
    <property type="evidence" value="ECO:0007669"/>
    <property type="project" value="UniProtKB-KW"/>
</dbReference>
<dbReference type="EMBL" id="HBHT01034305">
    <property type="protein sequence ID" value="CAD9987098.1"/>
    <property type="molecule type" value="Transcribed_RNA"/>
</dbReference>
<evidence type="ECO:0000256" key="2">
    <source>
        <dbReference type="ARBA" id="ARBA00022670"/>
    </source>
</evidence>
<gene>
    <name evidence="8" type="ORF">APAL1065_LOCUS23071</name>
</gene>
<keyword evidence="5 7" id="KW-0862">Zinc</keyword>
<keyword evidence="3 7" id="KW-0479">Metal-binding</keyword>
<comment type="cofactor">
    <cofactor evidence="7">
        <name>Zn(2+)</name>
        <dbReference type="ChEBI" id="CHEBI:29105"/>
    </cofactor>
    <text evidence="7">Binds 1 zinc ion per subunit.</text>
</comment>
<comment type="similarity">
    <text evidence="1">Belongs to the peptidase M8 family.</text>
</comment>
<dbReference type="Pfam" id="PF01457">
    <property type="entry name" value="Peptidase_M8"/>
    <property type="match status" value="1"/>
</dbReference>
<evidence type="ECO:0000256" key="7">
    <source>
        <dbReference type="PIRSR" id="PIRSR601577-2"/>
    </source>
</evidence>
<dbReference type="GO" id="GO:0004222">
    <property type="term" value="F:metalloendopeptidase activity"/>
    <property type="evidence" value="ECO:0007669"/>
    <property type="project" value="InterPro"/>
</dbReference>
<evidence type="ECO:0000256" key="4">
    <source>
        <dbReference type="ARBA" id="ARBA00022801"/>
    </source>
</evidence>
<organism evidence="8">
    <name type="scientific">Entomoneis paludosa</name>
    <dbReference type="NCBI Taxonomy" id="265537"/>
    <lineage>
        <taxon>Eukaryota</taxon>
        <taxon>Sar</taxon>
        <taxon>Stramenopiles</taxon>
        <taxon>Ochrophyta</taxon>
        <taxon>Bacillariophyta</taxon>
        <taxon>Bacillariophyceae</taxon>
        <taxon>Bacillariophycidae</taxon>
        <taxon>Entomoneidaceae</taxon>
        <taxon>Entomoneis</taxon>
    </lineage>
</organism>
<evidence type="ECO:0000256" key="5">
    <source>
        <dbReference type="ARBA" id="ARBA00022833"/>
    </source>
</evidence>
<accession>A0A7S2YNU9</accession>
<evidence type="ECO:0000313" key="8">
    <source>
        <dbReference type="EMBL" id="CAD9987098.1"/>
    </source>
</evidence>
<dbReference type="InterPro" id="IPR001577">
    <property type="entry name" value="Peptidase_M8"/>
</dbReference>